<evidence type="ECO:0000313" key="2">
    <source>
        <dbReference type="EMBL" id="HIW96179.1"/>
    </source>
</evidence>
<sequence>MYAALWRALPGPWWVKTLIVVALLVGVFFLLMEVVFPWVGPMMPWTHVDVS</sequence>
<evidence type="ECO:0000256" key="1">
    <source>
        <dbReference type="SAM" id="Phobius"/>
    </source>
</evidence>
<organism evidence="2 3">
    <name type="scientific">Candidatus Corynebacterium gallistercoris</name>
    <dbReference type="NCBI Taxonomy" id="2838530"/>
    <lineage>
        <taxon>Bacteria</taxon>
        <taxon>Bacillati</taxon>
        <taxon>Actinomycetota</taxon>
        <taxon>Actinomycetes</taxon>
        <taxon>Mycobacteriales</taxon>
        <taxon>Corynebacteriaceae</taxon>
        <taxon>Corynebacterium</taxon>
    </lineage>
</organism>
<dbReference type="Proteomes" id="UP000824189">
    <property type="component" value="Unassembled WGS sequence"/>
</dbReference>
<keyword evidence="1" id="KW-1133">Transmembrane helix</keyword>
<gene>
    <name evidence="2" type="ORF">H9867_06830</name>
</gene>
<dbReference type="AlphaFoldDB" id="A0A9D1UQ78"/>
<dbReference type="EMBL" id="DXFZ01000085">
    <property type="protein sequence ID" value="HIW96179.1"/>
    <property type="molecule type" value="Genomic_DNA"/>
</dbReference>
<comment type="caution">
    <text evidence="2">The sequence shown here is derived from an EMBL/GenBank/DDBJ whole genome shotgun (WGS) entry which is preliminary data.</text>
</comment>
<protein>
    <recommendedName>
        <fullName evidence="4">DUF4175 domain-containing protein</fullName>
    </recommendedName>
</protein>
<accession>A0A9D1UQ78</accession>
<proteinExistence type="predicted"/>
<reference evidence="2" key="1">
    <citation type="journal article" date="2021" name="PeerJ">
        <title>Extensive microbial diversity within the chicken gut microbiome revealed by metagenomics and culture.</title>
        <authorList>
            <person name="Gilroy R."/>
            <person name="Ravi A."/>
            <person name="Getino M."/>
            <person name="Pursley I."/>
            <person name="Horton D.L."/>
            <person name="Alikhan N.F."/>
            <person name="Baker D."/>
            <person name="Gharbi K."/>
            <person name="Hall N."/>
            <person name="Watson M."/>
            <person name="Adriaenssens E.M."/>
            <person name="Foster-Nyarko E."/>
            <person name="Jarju S."/>
            <person name="Secka A."/>
            <person name="Antonio M."/>
            <person name="Oren A."/>
            <person name="Chaudhuri R.R."/>
            <person name="La Ragione R."/>
            <person name="Hildebrand F."/>
            <person name="Pallen M.J."/>
        </authorList>
    </citation>
    <scope>NUCLEOTIDE SEQUENCE</scope>
    <source>
        <strain evidence="2">4376</strain>
    </source>
</reference>
<feature type="transmembrane region" description="Helical" evidence="1">
    <location>
        <begin position="13"/>
        <end position="36"/>
    </location>
</feature>
<keyword evidence="1" id="KW-0812">Transmembrane</keyword>
<keyword evidence="1" id="KW-0472">Membrane</keyword>
<evidence type="ECO:0008006" key="4">
    <source>
        <dbReference type="Google" id="ProtNLM"/>
    </source>
</evidence>
<reference evidence="2" key="2">
    <citation type="submission" date="2021-04" db="EMBL/GenBank/DDBJ databases">
        <authorList>
            <person name="Gilroy R."/>
        </authorList>
    </citation>
    <scope>NUCLEOTIDE SEQUENCE</scope>
    <source>
        <strain evidence="2">4376</strain>
    </source>
</reference>
<name>A0A9D1UQ78_9CORY</name>
<evidence type="ECO:0000313" key="3">
    <source>
        <dbReference type="Proteomes" id="UP000824189"/>
    </source>
</evidence>